<feature type="signal peptide" evidence="2">
    <location>
        <begin position="1"/>
        <end position="19"/>
    </location>
</feature>
<organism evidence="3 4">
    <name type="scientific">Echinococcus multilocularis</name>
    <name type="common">Fox tapeworm</name>
    <dbReference type="NCBI Taxonomy" id="6211"/>
    <lineage>
        <taxon>Eukaryota</taxon>
        <taxon>Metazoa</taxon>
        <taxon>Spiralia</taxon>
        <taxon>Lophotrochozoa</taxon>
        <taxon>Platyhelminthes</taxon>
        <taxon>Cestoda</taxon>
        <taxon>Eucestoda</taxon>
        <taxon>Cyclophyllidea</taxon>
        <taxon>Taeniidae</taxon>
        <taxon>Echinococcus</taxon>
    </lineage>
</organism>
<accession>A0A068YFX9</accession>
<feature type="region of interest" description="Disordered" evidence="1">
    <location>
        <begin position="79"/>
        <end position="103"/>
    </location>
</feature>
<reference evidence="3" key="1">
    <citation type="journal article" date="2013" name="Nature">
        <title>The genomes of four tapeworm species reveal adaptations to parasitism.</title>
        <authorList>
            <person name="Tsai I.J."/>
            <person name="Zarowiecki M."/>
            <person name="Holroyd N."/>
            <person name="Garciarrubio A."/>
            <person name="Sanchez-Flores A."/>
            <person name="Brooks K.L."/>
            <person name="Tracey A."/>
            <person name="Bobes R.J."/>
            <person name="Fragoso G."/>
            <person name="Sciutto E."/>
            <person name="Aslett M."/>
            <person name="Beasley H."/>
            <person name="Bennett H.M."/>
            <person name="Cai J."/>
            <person name="Camicia F."/>
            <person name="Clark R."/>
            <person name="Cucher M."/>
            <person name="De Silva N."/>
            <person name="Day T.A."/>
            <person name="Deplazes P."/>
            <person name="Estrada K."/>
            <person name="Fernandez C."/>
            <person name="Holland P.W."/>
            <person name="Hou J."/>
            <person name="Hu S."/>
            <person name="Huckvale T."/>
            <person name="Hung S.S."/>
            <person name="Kamenetzky L."/>
            <person name="Keane J.A."/>
            <person name="Kiss F."/>
            <person name="Koziol U."/>
            <person name="Lambert O."/>
            <person name="Liu K."/>
            <person name="Luo X."/>
            <person name="Luo Y."/>
            <person name="Macchiaroli N."/>
            <person name="Nichol S."/>
            <person name="Paps J."/>
            <person name="Parkinson J."/>
            <person name="Pouchkina-Stantcheva N."/>
            <person name="Riddiford N."/>
            <person name="Rosenzvit M."/>
            <person name="Salinas G."/>
            <person name="Wasmuth J.D."/>
            <person name="Zamanian M."/>
            <person name="Zheng Y."/>
            <person name="Cai X."/>
            <person name="Soberon X."/>
            <person name="Olson P.D."/>
            <person name="Laclette J.P."/>
            <person name="Brehm K."/>
            <person name="Berriman M."/>
            <person name="Garciarrubio A."/>
            <person name="Bobes R.J."/>
            <person name="Fragoso G."/>
            <person name="Sanchez-Flores A."/>
            <person name="Estrada K."/>
            <person name="Cevallos M.A."/>
            <person name="Morett E."/>
            <person name="Gonzalez V."/>
            <person name="Portillo T."/>
            <person name="Ochoa-Leyva A."/>
            <person name="Jose M.V."/>
            <person name="Sciutto E."/>
            <person name="Landa A."/>
            <person name="Jimenez L."/>
            <person name="Valdes V."/>
            <person name="Carrero J.C."/>
            <person name="Larralde C."/>
            <person name="Morales-Montor J."/>
            <person name="Limon-Lason J."/>
            <person name="Soberon X."/>
            <person name="Laclette J.P."/>
        </authorList>
    </citation>
    <scope>NUCLEOTIDE SEQUENCE [LARGE SCALE GENOMIC DNA]</scope>
</reference>
<dbReference type="OrthoDB" id="6266629at2759"/>
<evidence type="ECO:0000256" key="2">
    <source>
        <dbReference type="SAM" id="SignalP"/>
    </source>
</evidence>
<sequence length="207" mass="22623">MHLLGGTFSFLCLYAAALAISLDEGMYPEMEIPGGYFIGEMDPFQQDFEEGEDMDDQNGWMEVNEGDITQLLDRIEEAERKEDENGVERDDQSSQQTAEEYEDVATEKLAVKTVDEVKDAEETMHVPATTTTMPPSKSTNFWTTDLVLEKVAENEAAKEAMATISTAGVIASATAAAMGEGAKAILRHVETTSSSVDDLDVMTSESQ</sequence>
<keyword evidence="2" id="KW-0732">Signal</keyword>
<dbReference type="STRING" id="6211.A0A068YFX9"/>
<evidence type="ECO:0000313" key="4">
    <source>
        <dbReference type="Proteomes" id="UP000017246"/>
    </source>
</evidence>
<feature type="chain" id="PRO_5006535481" evidence="2">
    <location>
        <begin position="20"/>
        <end position="207"/>
    </location>
</feature>
<evidence type="ECO:0000256" key="1">
    <source>
        <dbReference type="SAM" id="MobiDB-lite"/>
    </source>
</evidence>
<dbReference type="Proteomes" id="UP000017246">
    <property type="component" value="Unassembled WGS sequence"/>
</dbReference>
<dbReference type="AlphaFoldDB" id="A0A068YFX9"/>
<gene>
    <name evidence="3" type="ORF">EmuJ_000994800</name>
</gene>
<evidence type="ECO:0000313" key="3">
    <source>
        <dbReference type="EMBL" id="CDS42240.1"/>
    </source>
</evidence>
<proteinExistence type="predicted"/>
<reference evidence="3" key="2">
    <citation type="submission" date="2015-11" db="EMBL/GenBank/DDBJ databases">
        <authorList>
            <person name="Zhang Y."/>
            <person name="Guo Z."/>
        </authorList>
    </citation>
    <scope>NUCLEOTIDE SEQUENCE</scope>
</reference>
<feature type="compositionally biased region" description="Basic and acidic residues" evidence="1">
    <location>
        <begin position="79"/>
        <end position="92"/>
    </location>
</feature>
<dbReference type="EMBL" id="LN902842">
    <property type="protein sequence ID" value="CDS42240.1"/>
    <property type="molecule type" value="Genomic_DNA"/>
</dbReference>
<keyword evidence="4" id="KW-1185">Reference proteome</keyword>
<dbReference type="OMA" id="WMEVNEG"/>
<protein>
    <submittedName>
        <fullName evidence="3">Expressed conserved protein</fullName>
    </submittedName>
</protein>
<name>A0A068YFX9_ECHMU</name>